<dbReference type="InterPro" id="IPR019370">
    <property type="entry name" value="E2F-assoc_phosphoprotein"/>
</dbReference>
<organism evidence="2 4">
    <name type="scientific">Plasmodiophora brassicae</name>
    <name type="common">Clubroot disease agent</name>
    <dbReference type="NCBI Taxonomy" id="37360"/>
    <lineage>
        <taxon>Eukaryota</taxon>
        <taxon>Sar</taxon>
        <taxon>Rhizaria</taxon>
        <taxon>Endomyxa</taxon>
        <taxon>Phytomyxea</taxon>
        <taxon>Plasmodiophorida</taxon>
        <taxon>Plasmodiophoridae</taxon>
        <taxon>Plasmodiophora</taxon>
    </lineage>
</organism>
<dbReference type="OMA" id="IFVVNCK"/>
<sequence>MDIDGRGGTSSGHPDGEGGRPQLGQTLADSWADDDYDKEDLKYKSEDELYDEGLDEEDAKWIREMCGGSDATDAILSCPACFTTVSMLCQRHERFANQYRAVFVQNVVVDENQTVSPMDDAPLEPGETYCPVFCKVCRVEIGVRDADEVYHFFHVLPSQT</sequence>
<dbReference type="EMBL" id="OVEO01000003">
    <property type="protein sequence ID" value="SPQ94554.1"/>
    <property type="molecule type" value="Genomic_DNA"/>
</dbReference>
<feature type="compositionally biased region" description="Gly residues" evidence="1">
    <location>
        <begin position="1"/>
        <end position="10"/>
    </location>
</feature>
<dbReference type="EMBL" id="CDSF01000068">
    <property type="protein sequence ID" value="CEO96497.1"/>
    <property type="molecule type" value="Genomic_DNA"/>
</dbReference>
<evidence type="ECO:0008006" key="6">
    <source>
        <dbReference type="Google" id="ProtNLM"/>
    </source>
</evidence>
<proteinExistence type="predicted"/>
<reference evidence="3 5" key="2">
    <citation type="submission" date="2018-03" db="EMBL/GenBank/DDBJ databases">
        <authorList>
            <person name="Fogelqvist J."/>
        </authorList>
    </citation>
    <scope>NUCLEOTIDE SEQUENCE [LARGE SCALE GENOMIC DNA]</scope>
</reference>
<reference evidence="2 4" key="1">
    <citation type="submission" date="2015-02" db="EMBL/GenBank/DDBJ databases">
        <authorList>
            <person name="Chooi Y.-H."/>
        </authorList>
    </citation>
    <scope>NUCLEOTIDE SEQUENCE [LARGE SCALE GENOMIC DNA]</scope>
    <source>
        <strain evidence="2">E3</strain>
    </source>
</reference>
<dbReference type="PANTHER" id="PTHR15967:SF0">
    <property type="entry name" value="E2F-ASSOCIATED PHOSPHOPROTEIN"/>
    <property type="match status" value="1"/>
</dbReference>
<dbReference type="GO" id="GO:0005634">
    <property type="term" value="C:nucleus"/>
    <property type="evidence" value="ECO:0007669"/>
    <property type="project" value="TreeGrafter"/>
</dbReference>
<dbReference type="AlphaFoldDB" id="A0A0G4IMT9"/>
<dbReference type="Pfam" id="PF10238">
    <property type="entry name" value="Eapp_C"/>
    <property type="match status" value="2"/>
</dbReference>
<geneLocation type="mitochondrion" evidence="3"/>
<protein>
    <recommendedName>
        <fullName evidence="6">E2F-associated phosphoprotein</fullName>
    </recommendedName>
</protein>
<evidence type="ECO:0000313" key="5">
    <source>
        <dbReference type="Proteomes" id="UP000290189"/>
    </source>
</evidence>
<feature type="region of interest" description="Disordered" evidence="1">
    <location>
        <begin position="1"/>
        <end position="33"/>
    </location>
</feature>
<dbReference type="PANTHER" id="PTHR15967">
    <property type="entry name" value="E2F-ASSOCIATED PHOSPHOPROTEIN"/>
    <property type="match status" value="1"/>
</dbReference>
<name>A0A0G4IMT9_PLABS</name>
<gene>
    <name evidence="2" type="ORF">PBRA_005106</name>
    <name evidence="3" type="ORF">PLBR_LOCUS1769</name>
</gene>
<dbReference type="Proteomes" id="UP000290189">
    <property type="component" value="Unassembled WGS sequence"/>
</dbReference>
<evidence type="ECO:0000313" key="4">
    <source>
        <dbReference type="Proteomes" id="UP000039324"/>
    </source>
</evidence>
<keyword evidence="4" id="KW-1185">Reference proteome</keyword>
<accession>A0A0G4IMT9</accession>
<dbReference type="STRING" id="37360.A0A0G4IMT9"/>
<keyword evidence="3" id="KW-0496">Mitochondrion</keyword>
<evidence type="ECO:0000256" key="1">
    <source>
        <dbReference type="SAM" id="MobiDB-lite"/>
    </source>
</evidence>
<dbReference type="OrthoDB" id="122464at2759"/>
<evidence type="ECO:0000313" key="2">
    <source>
        <dbReference type="EMBL" id="CEO96497.1"/>
    </source>
</evidence>
<evidence type="ECO:0000313" key="3">
    <source>
        <dbReference type="EMBL" id="SPQ94554.1"/>
    </source>
</evidence>
<dbReference type="Proteomes" id="UP000039324">
    <property type="component" value="Unassembled WGS sequence"/>
</dbReference>